<reference evidence="3" key="1">
    <citation type="submission" date="2020-02" db="EMBL/GenBank/DDBJ databases">
        <authorList>
            <person name="Scholz U."/>
            <person name="Mascher M."/>
            <person name="Fiebig A."/>
        </authorList>
    </citation>
    <scope>NUCLEOTIDE SEQUENCE</scope>
</reference>
<proteinExistence type="predicted"/>
<feature type="compositionally biased region" description="Acidic residues" evidence="1">
    <location>
        <begin position="1"/>
        <end position="12"/>
    </location>
</feature>
<keyword evidence="4" id="KW-1185">Reference proteome</keyword>
<name>A0A7I8L199_SPIIN</name>
<accession>A0A7I8L199</accession>
<dbReference type="AlphaFoldDB" id="A0A7I8L199"/>
<dbReference type="EMBL" id="LR746272">
    <property type="protein sequence ID" value="CAA7402984.1"/>
    <property type="molecule type" value="Genomic_DNA"/>
</dbReference>
<evidence type="ECO:0000313" key="4">
    <source>
        <dbReference type="Proteomes" id="UP000663760"/>
    </source>
</evidence>
<evidence type="ECO:0000313" key="3">
    <source>
        <dbReference type="EMBL" id="CAA7402984.1"/>
    </source>
</evidence>
<feature type="region of interest" description="Disordered" evidence="1">
    <location>
        <begin position="1"/>
        <end position="33"/>
    </location>
</feature>
<sequence>MHSCDPEEEEGDSVVPRTERRRSTPAGEGTTPA</sequence>
<protein>
    <submittedName>
        <fullName evidence="3">Uncharacterized protein</fullName>
    </submittedName>
</protein>
<evidence type="ECO:0000256" key="1">
    <source>
        <dbReference type="SAM" id="MobiDB-lite"/>
    </source>
</evidence>
<dbReference type="Proteomes" id="UP000663760">
    <property type="component" value="Chromosome 9"/>
</dbReference>
<dbReference type="EMBL" id="LR743596">
    <property type="protein sequence ID" value="CAA2626911.1"/>
    <property type="molecule type" value="Genomic_DNA"/>
</dbReference>
<organism evidence="3 4">
    <name type="scientific">Spirodela intermedia</name>
    <name type="common">Intermediate duckweed</name>
    <dbReference type="NCBI Taxonomy" id="51605"/>
    <lineage>
        <taxon>Eukaryota</taxon>
        <taxon>Viridiplantae</taxon>
        <taxon>Streptophyta</taxon>
        <taxon>Embryophyta</taxon>
        <taxon>Tracheophyta</taxon>
        <taxon>Spermatophyta</taxon>
        <taxon>Magnoliopsida</taxon>
        <taxon>Liliopsida</taxon>
        <taxon>Araceae</taxon>
        <taxon>Lemnoideae</taxon>
        <taxon>Spirodela</taxon>
    </lineage>
</organism>
<evidence type="ECO:0000313" key="2">
    <source>
        <dbReference type="EMBL" id="CAA2626911.1"/>
    </source>
</evidence>
<gene>
    <name evidence="2" type="ORF">SI7747_09012597</name>
    <name evidence="3" type="ORF">SI8410_09013662</name>
</gene>